<dbReference type="EMBL" id="LJCO01000040">
    <property type="protein sequence ID" value="KPV44082.1"/>
    <property type="molecule type" value="Genomic_DNA"/>
</dbReference>
<evidence type="ECO:0000313" key="2">
    <source>
        <dbReference type="Proteomes" id="UP000050482"/>
    </source>
</evidence>
<dbReference type="Proteomes" id="UP000050482">
    <property type="component" value="Unassembled WGS sequence"/>
</dbReference>
<protein>
    <recommendedName>
        <fullName evidence="3">DUF4268 domain-containing protein</fullName>
    </recommendedName>
</protein>
<dbReference type="PATRIC" id="fig|471514.4.peg.844"/>
<name>A0A0P9ELF1_9BACL</name>
<dbReference type="AlphaFoldDB" id="A0A0P9ELF1"/>
<keyword evidence="2" id="KW-1185">Reference proteome</keyword>
<evidence type="ECO:0000313" key="1">
    <source>
        <dbReference type="EMBL" id="KPV44082.1"/>
    </source>
</evidence>
<dbReference type="RefSeq" id="WP_054968722.1">
    <property type="nucleotide sequence ID" value="NZ_LJCO01000040.1"/>
</dbReference>
<accession>A0A0P9ELF1</accession>
<reference evidence="1 2" key="1">
    <citation type="submission" date="2015-09" db="EMBL/GenBank/DDBJ databases">
        <title>Draft genome sequence of Alicyclobacillus ferrooxydans DSM 22381.</title>
        <authorList>
            <person name="Hemp J."/>
        </authorList>
    </citation>
    <scope>NUCLEOTIDE SEQUENCE [LARGE SCALE GENOMIC DNA]</scope>
    <source>
        <strain evidence="1 2">TC-34</strain>
    </source>
</reference>
<evidence type="ECO:0008006" key="3">
    <source>
        <dbReference type="Google" id="ProtNLM"/>
    </source>
</evidence>
<comment type="caution">
    <text evidence="1">The sequence shown here is derived from an EMBL/GenBank/DDBJ whole genome shotgun (WGS) entry which is preliminary data.</text>
</comment>
<gene>
    <name evidence="1" type="ORF">AN477_08360</name>
</gene>
<dbReference type="OrthoDB" id="2372078at2"/>
<organism evidence="1 2">
    <name type="scientific">Alicyclobacillus ferrooxydans</name>
    <dbReference type="NCBI Taxonomy" id="471514"/>
    <lineage>
        <taxon>Bacteria</taxon>
        <taxon>Bacillati</taxon>
        <taxon>Bacillota</taxon>
        <taxon>Bacilli</taxon>
        <taxon>Bacillales</taxon>
        <taxon>Alicyclobacillaceae</taxon>
        <taxon>Alicyclobacillus</taxon>
    </lineage>
</organism>
<proteinExistence type="predicted"/>
<sequence>MSIGASEKEFIFHLYLKTRKERLEQVLGARLSHIQLEQPIDTLQNHSRSENGEKKKPVDMYAVDSFGLPVLVESVLARSNGAHQEAVLRLIDYLDAGRVVYQALSFQDKHVTELRKVVETAGKPICLYLVEIAEDVIQPIQELDKLNKLDVWDNLSLVDSVAQPLSVVEKVESPQFHGIQPLPISNAVYDYSVCREALNQFMIKELERCLPEFFPFHRGKSRLENRVVTFGAGAGDLMYHCSACDSRGCGFVELRFGNRSDLYNLIVSKPRLLEAKIDKRVYVRDNTVGVQYRASSDQIANVREIVRIFRAFIVNVSRPLFDLLSFEHEVKVMRRRMTA</sequence>